<proteinExistence type="predicted"/>
<evidence type="ECO:0000259" key="2">
    <source>
        <dbReference type="Pfam" id="PF23536"/>
    </source>
</evidence>
<dbReference type="STRING" id="198312.SAMN02745193_01258"/>
<dbReference type="OrthoDB" id="7497953at2"/>
<protein>
    <submittedName>
        <fullName evidence="3">Conjugal transfer pilus assembly protein TraK</fullName>
    </submittedName>
</protein>
<evidence type="ECO:0000313" key="4">
    <source>
        <dbReference type="Proteomes" id="UP000184391"/>
    </source>
</evidence>
<reference evidence="4" key="1">
    <citation type="submission" date="2016-12" db="EMBL/GenBank/DDBJ databases">
        <authorList>
            <person name="Varghese N."/>
            <person name="Submissions S."/>
        </authorList>
    </citation>
    <scope>NUCLEOTIDE SEQUENCE [LARGE SCALE GENOMIC DNA]</scope>
    <source>
        <strain evidence="4">DSM 11032</strain>
    </source>
</reference>
<feature type="domain" description="TraK C-terminal" evidence="2">
    <location>
        <begin position="165"/>
        <end position="269"/>
    </location>
</feature>
<evidence type="ECO:0000313" key="3">
    <source>
        <dbReference type="EMBL" id="SHN55073.1"/>
    </source>
</evidence>
<accession>A0A1M7S9F4</accession>
<gene>
    <name evidence="3" type="ORF">SAMN02745193_01258</name>
</gene>
<dbReference type="EMBL" id="FRDF01000006">
    <property type="protein sequence ID" value="SHN55073.1"/>
    <property type="molecule type" value="Genomic_DNA"/>
</dbReference>
<dbReference type="Proteomes" id="UP000184391">
    <property type="component" value="Unassembled WGS sequence"/>
</dbReference>
<name>A0A1M7S9F4_9SPHN</name>
<dbReference type="InterPro" id="IPR010563">
    <property type="entry name" value="TraK_N"/>
</dbReference>
<evidence type="ECO:0000259" key="1">
    <source>
        <dbReference type="Pfam" id="PF06586"/>
    </source>
</evidence>
<dbReference type="AlphaFoldDB" id="A0A1M7S9F4"/>
<organism evidence="3 4">
    <name type="scientific">Erythrobacter sanguineus</name>
    <dbReference type="NCBI Taxonomy" id="198312"/>
    <lineage>
        <taxon>Bacteria</taxon>
        <taxon>Pseudomonadati</taxon>
        <taxon>Pseudomonadota</taxon>
        <taxon>Alphaproteobacteria</taxon>
        <taxon>Sphingomonadales</taxon>
        <taxon>Erythrobacteraceae</taxon>
        <taxon>Erythrobacter/Porphyrobacter group</taxon>
        <taxon>Erythrobacter</taxon>
    </lineage>
</organism>
<dbReference type="InterPro" id="IPR055397">
    <property type="entry name" value="TraK_C"/>
</dbReference>
<dbReference type="RefSeq" id="WP_072673811.1">
    <property type="nucleotide sequence ID" value="NZ_FRDF01000006.1"/>
</dbReference>
<sequence length="276" mass="28790">MTLLAQPLPALLATAGVTLFATGTIRRPDPGLKPSGLAALGSSLALALTPGPAHADQFVEAADGAAIDCVLARGALTRIALVEDGFANVSKMASGYPYNDFEVTHEPVRGDIYVSVPLQYASAKVSFFATSTGGYVYKFVCRVEGEDASQLFVTNPALARPEAGEWEQAALSGEDATVRLIEAMASNAVLPGFRVRAALSRPRRTDTIEVQQVAEYRGAELTGQAFTLRNVGAAPINLGAEREAPAGALAFAYGRDTLAPGETTQAFLVFAAGGLE</sequence>
<feature type="domain" description="TraK N-terminal" evidence="1">
    <location>
        <begin position="60"/>
        <end position="161"/>
    </location>
</feature>
<dbReference type="Pfam" id="PF23536">
    <property type="entry name" value="TraK_C"/>
    <property type="match status" value="1"/>
</dbReference>
<keyword evidence="4" id="KW-1185">Reference proteome</keyword>
<dbReference type="Pfam" id="PF06586">
    <property type="entry name" value="TraK_N"/>
    <property type="match status" value="1"/>
</dbReference>